<evidence type="ECO:0008006" key="13">
    <source>
        <dbReference type="Google" id="ProtNLM"/>
    </source>
</evidence>
<comment type="subcellular location">
    <subcellularLocation>
        <location evidence="1">Cell membrane</location>
        <topology evidence="1">Multi-pass membrane protein</topology>
    </subcellularLocation>
</comment>
<evidence type="ECO:0000259" key="9">
    <source>
        <dbReference type="Pfam" id="PF00482"/>
    </source>
</evidence>
<feature type="transmembrane region" description="Helical" evidence="8">
    <location>
        <begin position="341"/>
        <end position="365"/>
    </location>
</feature>
<dbReference type="InterPro" id="IPR018076">
    <property type="entry name" value="T2SS_GspF_dom"/>
</dbReference>
<feature type="transmembrane region" description="Helical" evidence="8">
    <location>
        <begin position="130"/>
        <end position="152"/>
    </location>
</feature>
<feature type="transmembrane region" description="Helical" evidence="8">
    <location>
        <begin position="158"/>
        <end position="176"/>
    </location>
</feature>
<gene>
    <name evidence="11" type="ORF">A3J48_01835</name>
</gene>
<evidence type="ECO:0000313" key="11">
    <source>
        <dbReference type="EMBL" id="OGE86661.1"/>
    </source>
</evidence>
<keyword evidence="6 8" id="KW-0472">Membrane</keyword>
<dbReference type="STRING" id="1817832.A3J48_01835"/>
<dbReference type="Gene3D" id="2.30.30.40">
    <property type="entry name" value="SH3 Domains"/>
    <property type="match status" value="1"/>
</dbReference>
<name>A0A1F5P9M0_9BACT</name>
<dbReference type="AlphaFoldDB" id="A0A1F5P9M0"/>
<dbReference type="PRINTS" id="PR00812">
    <property type="entry name" value="BCTERIALGSPF"/>
</dbReference>
<evidence type="ECO:0000256" key="7">
    <source>
        <dbReference type="SAM" id="MobiDB-lite"/>
    </source>
</evidence>
<dbReference type="InterPro" id="IPR003004">
    <property type="entry name" value="GspF/PilC"/>
</dbReference>
<dbReference type="InterPro" id="IPR042094">
    <property type="entry name" value="T2SS_GspF_sf"/>
</dbReference>
<feature type="region of interest" description="Disordered" evidence="7">
    <location>
        <begin position="375"/>
        <end position="394"/>
    </location>
</feature>
<evidence type="ECO:0000259" key="10">
    <source>
        <dbReference type="Pfam" id="PF08239"/>
    </source>
</evidence>
<keyword evidence="5 8" id="KW-1133">Transmembrane helix</keyword>
<feature type="domain" description="SH3b" evidence="10">
    <location>
        <begin position="423"/>
        <end position="472"/>
    </location>
</feature>
<evidence type="ECO:0000256" key="8">
    <source>
        <dbReference type="SAM" id="Phobius"/>
    </source>
</evidence>
<dbReference type="Gene3D" id="1.20.81.30">
    <property type="entry name" value="Type II secretion system (T2SS), domain F"/>
    <property type="match status" value="2"/>
</dbReference>
<dbReference type="Pfam" id="PF08239">
    <property type="entry name" value="SH3_3"/>
    <property type="match status" value="1"/>
</dbReference>
<accession>A0A1F5P9M0</accession>
<evidence type="ECO:0000256" key="5">
    <source>
        <dbReference type="ARBA" id="ARBA00022989"/>
    </source>
</evidence>
<dbReference type="PANTHER" id="PTHR30012">
    <property type="entry name" value="GENERAL SECRETION PATHWAY PROTEIN"/>
    <property type="match status" value="1"/>
</dbReference>
<comment type="similarity">
    <text evidence="2">Belongs to the GSP F family.</text>
</comment>
<keyword evidence="4 8" id="KW-0812">Transmembrane</keyword>
<dbReference type="InterPro" id="IPR003646">
    <property type="entry name" value="SH3-like_bac-type"/>
</dbReference>
<protein>
    <recommendedName>
        <fullName evidence="13">SH3b domain-containing protein</fullName>
    </recommendedName>
</protein>
<dbReference type="GO" id="GO:0005886">
    <property type="term" value="C:plasma membrane"/>
    <property type="evidence" value="ECO:0007669"/>
    <property type="project" value="UniProtKB-SubCell"/>
</dbReference>
<proteinExistence type="inferred from homology"/>
<dbReference type="PANTHER" id="PTHR30012:SF0">
    <property type="entry name" value="TYPE II SECRETION SYSTEM PROTEIN F-RELATED"/>
    <property type="match status" value="1"/>
</dbReference>
<evidence type="ECO:0000256" key="3">
    <source>
        <dbReference type="ARBA" id="ARBA00022475"/>
    </source>
</evidence>
<feature type="domain" description="Type II secretion system protein GspF" evidence="9">
    <location>
        <begin position="31"/>
        <end position="153"/>
    </location>
</feature>
<feature type="transmembrane region" description="Helical" evidence="8">
    <location>
        <begin position="183"/>
        <end position="203"/>
    </location>
</feature>
<reference evidence="11 12" key="1">
    <citation type="journal article" date="2016" name="Nat. Commun.">
        <title>Thousands of microbial genomes shed light on interconnected biogeochemical processes in an aquifer system.</title>
        <authorList>
            <person name="Anantharaman K."/>
            <person name="Brown C.T."/>
            <person name="Hug L.A."/>
            <person name="Sharon I."/>
            <person name="Castelle C.J."/>
            <person name="Probst A.J."/>
            <person name="Thomas B.C."/>
            <person name="Singh A."/>
            <person name="Wilkins M.J."/>
            <person name="Karaoz U."/>
            <person name="Brodie E.L."/>
            <person name="Williams K.H."/>
            <person name="Hubbard S.S."/>
            <person name="Banfield J.F."/>
        </authorList>
    </citation>
    <scope>NUCLEOTIDE SEQUENCE [LARGE SCALE GENOMIC DNA]</scope>
</reference>
<dbReference type="Pfam" id="PF00482">
    <property type="entry name" value="T2SSF"/>
    <property type="match status" value="2"/>
</dbReference>
<organism evidence="11 12">
    <name type="scientific">Candidatus Doudnabacteria bacterium RIFCSPHIGHO2_02_FULL_46_11</name>
    <dbReference type="NCBI Taxonomy" id="1817832"/>
    <lineage>
        <taxon>Bacteria</taxon>
        <taxon>Candidatus Doudnaibacteriota</taxon>
    </lineage>
</organism>
<evidence type="ECO:0000256" key="2">
    <source>
        <dbReference type="ARBA" id="ARBA00005745"/>
    </source>
</evidence>
<comment type="caution">
    <text evidence="11">The sequence shown here is derived from an EMBL/GenBank/DDBJ whole genome shotgun (WGS) entry which is preliminary data.</text>
</comment>
<sequence length="477" mass="52892">MAKNPPSKTKTSHKQSILSISFGTGKEKEYFIENLTMLLTSGMDILSAVETLKGEMKTSAMRRIMDELKEEIDSGSPIWQALDKTKILPAHVISLLRIGEETGRLPENLLAVGEQQQKEKSFRAKLRSAMMYPALVVVISVVVGIGISWFILPRLATVFAALDLKLPFITIALIALGNFLAEYGIYAVPVFIAFFVTVFYYIFVFPQTKFIGQRILFSLPAIRKLVLEVEIARFGYILGNLLEAGIPVTQALNSLRQATTVKFYEKFYAHLQTNVEEGNSFQKSFASYKTSARLIPLPVQQMITSGEQSGRLPKTLLKIGEIYDAKTEITIKNLSVILEPILLVIVWLGVVGIALAVILPIYSLLGGLNNQGSIDTAPPPPRQTEVIESAPPEEQLQVEDEPIEQEIPRQIEILPGAGGGVLLNVRREPSLESEVIRQVGAGQVYQADLFENGWYRILIPGFGKAWVNEEFVGVIDE</sequence>
<keyword evidence="3" id="KW-1003">Cell membrane</keyword>
<evidence type="ECO:0000256" key="4">
    <source>
        <dbReference type="ARBA" id="ARBA00022692"/>
    </source>
</evidence>
<feature type="domain" description="Type II secretion system protein GspF" evidence="9">
    <location>
        <begin position="238"/>
        <end position="360"/>
    </location>
</feature>
<dbReference type="EMBL" id="MFES01000001">
    <property type="protein sequence ID" value="OGE86661.1"/>
    <property type="molecule type" value="Genomic_DNA"/>
</dbReference>
<evidence type="ECO:0000256" key="1">
    <source>
        <dbReference type="ARBA" id="ARBA00004651"/>
    </source>
</evidence>
<evidence type="ECO:0000256" key="6">
    <source>
        <dbReference type="ARBA" id="ARBA00023136"/>
    </source>
</evidence>
<evidence type="ECO:0000313" key="12">
    <source>
        <dbReference type="Proteomes" id="UP000176786"/>
    </source>
</evidence>
<dbReference type="Proteomes" id="UP000176786">
    <property type="component" value="Unassembled WGS sequence"/>
</dbReference>